<evidence type="ECO:0000256" key="2">
    <source>
        <dbReference type="SAM" id="Phobius"/>
    </source>
</evidence>
<dbReference type="PIRSF" id="PIRSF006162">
    <property type="entry name" value="PgpA"/>
    <property type="match status" value="1"/>
</dbReference>
<evidence type="ECO:0000313" key="5">
    <source>
        <dbReference type="Proteomes" id="UP000189433"/>
    </source>
</evidence>
<keyword evidence="1" id="KW-0460">Magnesium</keyword>
<dbReference type="UniPathway" id="UPA00084">
    <property type="reaction ID" value="UER00504"/>
</dbReference>
<dbReference type="AlphaFoldDB" id="A0A1V3IH31"/>
<dbReference type="GO" id="GO:0005886">
    <property type="term" value="C:plasma membrane"/>
    <property type="evidence" value="ECO:0007669"/>
    <property type="project" value="UniProtKB-SubCell"/>
</dbReference>
<accession>A0A1V3IH31</accession>
<keyword evidence="2" id="KW-1133">Transmembrane helix</keyword>
<sequence length="162" mass="17849">MTEDNPLKRISLKNPIHLFAVGFGSGLLHPAPGTWGSALGTLLGVMLLALLGTKTFLILTALCFVFGCYLCQKTAEDMGVHDHGSIVWDEFVGVFIVLAAIPTLSLPWILTAFILFRFFDILKPFPIRYFDKKLESGFGIMVDDVLAAIYAIIVIFLIQAWG</sequence>
<dbReference type="InterPro" id="IPR007686">
    <property type="entry name" value="YutG/PgpA"/>
</dbReference>
<dbReference type="GO" id="GO:0008962">
    <property type="term" value="F:phosphatidylglycerophosphatase activity"/>
    <property type="evidence" value="ECO:0007669"/>
    <property type="project" value="UniProtKB-EC"/>
</dbReference>
<keyword evidence="1 2" id="KW-0812">Transmembrane</keyword>
<feature type="transmembrane region" description="Helical" evidence="2">
    <location>
        <begin position="140"/>
        <end position="161"/>
    </location>
</feature>
<protein>
    <recommendedName>
        <fullName evidence="1">Phosphatidylglycerophosphatase A</fullName>
        <ecNumber evidence="1">3.1.3.27</ecNumber>
    </recommendedName>
    <alternativeName>
        <fullName evidence="1">Phosphatidylglycerolphosphate phosphatase A</fullName>
    </alternativeName>
</protein>
<proteinExistence type="predicted"/>
<comment type="caution">
    <text evidence="4">The sequence shown here is derived from an EMBL/GenBank/DDBJ whole genome shotgun (WGS) entry which is preliminary data.</text>
</comment>
<feature type="domain" description="YutG/PgpA" evidence="3">
    <location>
        <begin position="19"/>
        <end position="158"/>
    </location>
</feature>
<keyword evidence="1" id="KW-0442">Lipid degradation</keyword>
<dbReference type="RefSeq" id="WP_077417630.1">
    <property type="nucleotide sequence ID" value="NZ_MLHI01000089.1"/>
</dbReference>
<dbReference type="GO" id="GO:0009395">
    <property type="term" value="P:phospholipid catabolic process"/>
    <property type="evidence" value="ECO:0007669"/>
    <property type="project" value="UniProtKB-KW"/>
</dbReference>
<name>A0A1V3IH31_9PAST</name>
<dbReference type="CDD" id="cd06971">
    <property type="entry name" value="PgpA"/>
    <property type="match status" value="1"/>
</dbReference>
<keyword evidence="1" id="KW-1003">Cell membrane</keyword>
<dbReference type="Proteomes" id="UP000189433">
    <property type="component" value="Unassembled WGS sequence"/>
</dbReference>
<dbReference type="OrthoDB" id="9804091at2"/>
<dbReference type="InterPro" id="IPR036681">
    <property type="entry name" value="PgpA-like_sf"/>
</dbReference>
<dbReference type="InterPro" id="IPR026037">
    <property type="entry name" value="PgpA"/>
</dbReference>
<dbReference type="EMBL" id="MLHJ01000102">
    <property type="protein sequence ID" value="OOF40449.1"/>
    <property type="molecule type" value="Genomic_DNA"/>
</dbReference>
<dbReference type="SUPFAM" id="SSF101307">
    <property type="entry name" value="YutG-like"/>
    <property type="match status" value="1"/>
</dbReference>
<reference evidence="4 5" key="1">
    <citation type="submission" date="2016-10" db="EMBL/GenBank/DDBJ databases">
        <title>Rodentibacter gen. nov. and new species.</title>
        <authorList>
            <person name="Christensen H."/>
        </authorList>
    </citation>
    <scope>NUCLEOTIDE SEQUENCE [LARGE SCALE GENOMIC DNA]</scope>
    <source>
        <strain evidence="4 5">CCUG17206</strain>
    </source>
</reference>
<keyword evidence="1" id="KW-0443">Lipid metabolism</keyword>
<comment type="cofactor">
    <cofactor evidence="1">
        <name>Mg(2+)</name>
        <dbReference type="ChEBI" id="CHEBI:18420"/>
    </cofactor>
</comment>
<dbReference type="PANTHER" id="PTHR36305">
    <property type="entry name" value="PHOSPHATIDYLGLYCEROPHOSPHATASE A"/>
    <property type="match status" value="1"/>
</dbReference>
<keyword evidence="1" id="KW-0595">Phospholipid degradation</keyword>
<keyword evidence="5" id="KW-1185">Reference proteome</keyword>
<dbReference type="GO" id="GO:0046872">
    <property type="term" value="F:metal ion binding"/>
    <property type="evidence" value="ECO:0007669"/>
    <property type="project" value="UniProtKB-KW"/>
</dbReference>
<dbReference type="GO" id="GO:0006655">
    <property type="term" value="P:phosphatidylglycerol biosynthetic process"/>
    <property type="evidence" value="ECO:0007669"/>
    <property type="project" value="UniProtKB-UniPathway"/>
</dbReference>
<evidence type="ECO:0000256" key="1">
    <source>
        <dbReference type="PIRNR" id="PIRNR006162"/>
    </source>
</evidence>
<dbReference type="PANTHER" id="PTHR36305:SF1">
    <property type="entry name" value="PHOSPHATIDYLGLYCEROPHOSPHATASE A"/>
    <property type="match status" value="1"/>
</dbReference>
<evidence type="ECO:0000313" key="4">
    <source>
        <dbReference type="EMBL" id="OOF40449.1"/>
    </source>
</evidence>
<keyword evidence="1" id="KW-0479">Metal-binding</keyword>
<keyword evidence="1 2" id="KW-0472">Membrane</keyword>
<dbReference type="Pfam" id="PF04608">
    <property type="entry name" value="PgpA"/>
    <property type="match status" value="1"/>
</dbReference>
<gene>
    <name evidence="4" type="ORF">BKK50_09620</name>
</gene>
<feature type="transmembrane region" description="Helical" evidence="2">
    <location>
        <begin position="56"/>
        <end position="75"/>
    </location>
</feature>
<keyword evidence="1" id="KW-0997">Cell inner membrane</keyword>
<organism evidence="4 5">
    <name type="scientific">Rodentibacter rarus</name>
    <dbReference type="NCBI Taxonomy" id="1908260"/>
    <lineage>
        <taxon>Bacteria</taxon>
        <taxon>Pseudomonadati</taxon>
        <taxon>Pseudomonadota</taxon>
        <taxon>Gammaproteobacteria</taxon>
        <taxon>Pasteurellales</taxon>
        <taxon>Pasteurellaceae</taxon>
        <taxon>Rodentibacter</taxon>
    </lineage>
</organism>
<evidence type="ECO:0000259" key="3">
    <source>
        <dbReference type="Pfam" id="PF04608"/>
    </source>
</evidence>
<feature type="transmembrane region" description="Helical" evidence="2">
    <location>
        <begin position="95"/>
        <end position="119"/>
    </location>
</feature>
<comment type="catalytic activity">
    <reaction evidence="1">
        <text>a 1,2-diacyl-sn-glycero-3-phospho-(1'-sn-glycero-3'-phosphate) + H2O = a 1,2-diacyl-sn-glycero-3-phospho-(1'-sn-glycerol) + phosphate</text>
        <dbReference type="Rhea" id="RHEA:33751"/>
        <dbReference type="ChEBI" id="CHEBI:15377"/>
        <dbReference type="ChEBI" id="CHEBI:43474"/>
        <dbReference type="ChEBI" id="CHEBI:60110"/>
        <dbReference type="ChEBI" id="CHEBI:64716"/>
        <dbReference type="EC" id="3.1.3.27"/>
    </reaction>
</comment>
<keyword evidence="1" id="KW-0378">Hydrolase</keyword>
<keyword evidence="1" id="KW-1208">Phospholipid metabolism</keyword>
<comment type="subcellular location">
    <subcellularLocation>
        <location evidence="1">Cell inner membrane</location>
        <topology evidence="1">Multi-pass membrane protein</topology>
    </subcellularLocation>
</comment>
<comment type="function">
    <text evidence="1">Lipid phosphatase which dephosphorylates phosphatidylglycerophosphate (PGP) to phosphatidylglycerol (PG).</text>
</comment>
<dbReference type="STRING" id="1908260.BKK50_09620"/>
<dbReference type="EC" id="3.1.3.27" evidence="1"/>
<comment type="pathway">
    <text evidence="1">Phospholipid metabolism; phosphatidylglycerol biosynthesis; phosphatidylglycerol from CDP-diacylglycerol: step 2/2.</text>
</comment>